<organism evidence="1 2">
    <name type="scientific">Trifolium medium</name>
    <dbReference type="NCBI Taxonomy" id="97028"/>
    <lineage>
        <taxon>Eukaryota</taxon>
        <taxon>Viridiplantae</taxon>
        <taxon>Streptophyta</taxon>
        <taxon>Embryophyta</taxon>
        <taxon>Tracheophyta</taxon>
        <taxon>Spermatophyta</taxon>
        <taxon>Magnoliopsida</taxon>
        <taxon>eudicotyledons</taxon>
        <taxon>Gunneridae</taxon>
        <taxon>Pentapetalae</taxon>
        <taxon>rosids</taxon>
        <taxon>fabids</taxon>
        <taxon>Fabales</taxon>
        <taxon>Fabaceae</taxon>
        <taxon>Papilionoideae</taxon>
        <taxon>50 kb inversion clade</taxon>
        <taxon>NPAAA clade</taxon>
        <taxon>Hologalegina</taxon>
        <taxon>IRL clade</taxon>
        <taxon>Trifolieae</taxon>
        <taxon>Trifolium</taxon>
    </lineage>
</organism>
<name>A0A392RXC1_9FABA</name>
<dbReference type="AlphaFoldDB" id="A0A392RXC1"/>
<protein>
    <submittedName>
        <fullName evidence="1">Uncharacterized protein</fullName>
    </submittedName>
</protein>
<dbReference type="Proteomes" id="UP000265520">
    <property type="component" value="Unassembled WGS sequence"/>
</dbReference>
<feature type="non-terminal residue" evidence="1">
    <location>
        <position position="1"/>
    </location>
</feature>
<accession>A0A392RXC1</accession>
<evidence type="ECO:0000313" key="1">
    <source>
        <dbReference type="EMBL" id="MCI41281.1"/>
    </source>
</evidence>
<proteinExistence type="predicted"/>
<reference evidence="1 2" key="1">
    <citation type="journal article" date="2018" name="Front. Plant Sci.">
        <title>Red Clover (Trifolium pratense) and Zigzag Clover (T. medium) - A Picture of Genomic Similarities and Differences.</title>
        <authorList>
            <person name="Dluhosova J."/>
            <person name="Istvanek J."/>
            <person name="Nedelnik J."/>
            <person name="Repkova J."/>
        </authorList>
    </citation>
    <scope>NUCLEOTIDE SEQUENCE [LARGE SCALE GENOMIC DNA]</scope>
    <source>
        <strain evidence="2">cv. 10/8</strain>
        <tissue evidence="1">Leaf</tissue>
    </source>
</reference>
<dbReference type="EMBL" id="LXQA010290210">
    <property type="protein sequence ID" value="MCI41281.1"/>
    <property type="molecule type" value="Genomic_DNA"/>
</dbReference>
<sequence>DKVYMMRSEWKRDMLFEGRQEVNSLMRLEKKDVNMKL</sequence>
<keyword evidence="2" id="KW-1185">Reference proteome</keyword>
<evidence type="ECO:0000313" key="2">
    <source>
        <dbReference type="Proteomes" id="UP000265520"/>
    </source>
</evidence>
<comment type="caution">
    <text evidence="1">The sequence shown here is derived from an EMBL/GenBank/DDBJ whole genome shotgun (WGS) entry which is preliminary data.</text>
</comment>